<dbReference type="AlphaFoldDB" id="A0A914EFP2"/>
<evidence type="ECO:0000313" key="1">
    <source>
        <dbReference type="Proteomes" id="UP000887540"/>
    </source>
</evidence>
<sequence>MTPLNSIPIFFGCSNIPPDTINSSLFTFAYGICPNLNIRASKFQKTRHRFCGKICLRSINSELVFVNAEAKVGDFRDVVEKENFSSSYIAMDEAFGRDVFHA</sequence>
<accession>A0A914EFP2</accession>
<dbReference type="Proteomes" id="UP000887540">
    <property type="component" value="Unplaced"/>
</dbReference>
<proteinExistence type="predicted"/>
<dbReference type="WBParaSite" id="ACRNAN_scaffold793.g21757.t1">
    <property type="protein sequence ID" value="ACRNAN_scaffold793.g21757.t1"/>
    <property type="gene ID" value="ACRNAN_scaffold793.g21757"/>
</dbReference>
<evidence type="ECO:0000313" key="2">
    <source>
        <dbReference type="WBParaSite" id="ACRNAN_scaffold793.g21757.t1"/>
    </source>
</evidence>
<organism evidence="1 2">
    <name type="scientific">Acrobeloides nanus</name>
    <dbReference type="NCBI Taxonomy" id="290746"/>
    <lineage>
        <taxon>Eukaryota</taxon>
        <taxon>Metazoa</taxon>
        <taxon>Ecdysozoa</taxon>
        <taxon>Nematoda</taxon>
        <taxon>Chromadorea</taxon>
        <taxon>Rhabditida</taxon>
        <taxon>Tylenchina</taxon>
        <taxon>Cephalobomorpha</taxon>
        <taxon>Cephaloboidea</taxon>
        <taxon>Cephalobidae</taxon>
        <taxon>Acrobeloides</taxon>
    </lineage>
</organism>
<name>A0A914EFP2_9BILA</name>
<protein>
    <submittedName>
        <fullName evidence="2">Uncharacterized protein</fullName>
    </submittedName>
</protein>
<keyword evidence="1" id="KW-1185">Reference proteome</keyword>
<reference evidence="2" key="1">
    <citation type="submission" date="2022-11" db="UniProtKB">
        <authorList>
            <consortium name="WormBaseParasite"/>
        </authorList>
    </citation>
    <scope>IDENTIFICATION</scope>
</reference>